<accession>A0A7G5C2B1</accession>
<dbReference type="InterPro" id="IPR009776">
    <property type="entry name" value="Spore_0_M"/>
</dbReference>
<dbReference type="Pfam" id="PF07070">
    <property type="entry name" value="Spo0M"/>
    <property type="match status" value="1"/>
</dbReference>
<evidence type="ECO:0000313" key="1">
    <source>
        <dbReference type="EMBL" id="QMV43345.1"/>
    </source>
</evidence>
<dbReference type="EMBL" id="CP041969">
    <property type="protein sequence ID" value="QMV43345.1"/>
    <property type="molecule type" value="Genomic_DNA"/>
</dbReference>
<dbReference type="Proteomes" id="UP000515679">
    <property type="component" value="Chromosome"/>
</dbReference>
<keyword evidence="2" id="KW-1185">Reference proteome</keyword>
<protein>
    <submittedName>
        <fullName evidence="1">Sporulation protein</fullName>
    </submittedName>
</protein>
<dbReference type="RefSeq" id="WP_182299579.1">
    <property type="nucleotide sequence ID" value="NZ_CP041969.1"/>
</dbReference>
<sequence length="263" mass="29170">MSFFGRMLASVGIGSTKVDTVLEKSSYCPGEVIRGIIRIQGGSVEQQIDGINLTVMTTYIQEIDDSKFNKNGEVARFQVFQPQSIGVQEFKEIPFSITLPGNTPLTIGRSPVWIKTDADIQSAVDPTDADHIQVTPSVFQKTVMDAVDSLGFRLKNIESLYAPRMRAALPFIQEQEWVPTGGRYRGKLDELEVVFLNVRPDGVDLLLQIDRKASGWLGRLAESMDVDESFVRVSLNSNDLNAGYSRVADILDSIISKHSHSPY</sequence>
<dbReference type="KEGG" id="cchl:FPL14_20835"/>
<dbReference type="PANTHER" id="PTHR40053:SF1">
    <property type="entry name" value="SPORULATION-CONTROL PROTEIN SPO0M"/>
    <property type="match status" value="1"/>
</dbReference>
<name>A0A7G5C2B1_9BACL</name>
<evidence type="ECO:0000313" key="2">
    <source>
        <dbReference type="Proteomes" id="UP000515679"/>
    </source>
</evidence>
<dbReference type="AlphaFoldDB" id="A0A7G5C2B1"/>
<gene>
    <name evidence="1" type="ORF">FPL14_20835</name>
</gene>
<proteinExistence type="predicted"/>
<organism evidence="1 2">
    <name type="scientific">Cohnella cholangitidis</name>
    <dbReference type="NCBI Taxonomy" id="2598458"/>
    <lineage>
        <taxon>Bacteria</taxon>
        <taxon>Bacillati</taxon>
        <taxon>Bacillota</taxon>
        <taxon>Bacilli</taxon>
        <taxon>Bacillales</taxon>
        <taxon>Paenibacillaceae</taxon>
        <taxon>Cohnella</taxon>
    </lineage>
</organism>
<reference evidence="1 2" key="1">
    <citation type="submission" date="2019-07" db="EMBL/GenBank/DDBJ databases">
        <authorList>
            <person name="Kim J.K."/>
            <person name="Cheong H.-M."/>
            <person name="Choi Y."/>
            <person name="Hwang K.J."/>
            <person name="Lee S."/>
            <person name="Choi C."/>
        </authorList>
    </citation>
    <scope>NUCLEOTIDE SEQUENCE [LARGE SCALE GENOMIC DNA]</scope>
    <source>
        <strain evidence="1 2">KS 22</strain>
    </source>
</reference>
<dbReference type="PANTHER" id="PTHR40053">
    <property type="entry name" value="SPORULATION-CONTROL PROTEIN SPO0M"/>
    <property type="match status" value="1"/>
</dbReference>